<dbReference type="PATRIC" id="fig|1225564.3.peg.1103"/>
<organism evidence="2 3">
    <name type="scientific">Microvirga vignae</name>
    <dbReference type="NCBI Taxonomy" id="1225564"/>
    <lineage>
        <taxon>Bacteria</taxon>
        <taxon>Pseudomonadati</taxon>
        <taxon>Pseudomonadota</taxon>
        <taxon>Alphaproteobacteria</taxon>
        <taxon>Hyphomicrobiales</taxon>
        <taxon>Methylobacteriaceae</taxon>
        <taxon>Microvirga</taxon>
    </lineage>
</organism>
<dbReference type="PROSITE" id="PS51257">
    <property type="entry name" value="PROKAR_LIPOPROTEIN"/>
    <property type="match status" value="1"/>
</dbReference>
<evidence type="ECO:0000313" key="2">
    <source>
        <dbReference type="EMBL" id="KLK94439.1"/>
    </source>
</evidence>
<dbReference type="SUPFAM" id="SSF74653">
    <property type="entry name" value="TolA/TonB C-terminal domain"/>
    <property type="match status" value="1"/>
</dbReference>
<dbReference type="OrthoDB" id="7161229at2"/>
<proteinExistence type="predicted"/>
<reference evidence="2 3" key="1">
    <citation type="submission" date="2015-05" db="EMBL/GenBank/DDBJ databases">
        <title>Draft genome sequence of Microvirga vignae strain BR3299, a novel nitrogen fixing bacteria isolated from Brazil semi-aired region.</title>
        <authorList>
            <person name="Zilli J.E."/>
            <person name="Passos S.R."/>
            <person name="Leite J."/>
            <person name="Baldani J.I."/>
            <person name="Xavier G.R."/>
            <person name="Rumjaneck N.G."/>
            <person name="Simoes-Araujo J.L."/>
        </authorList>
    </citation>
    <scope>NUCLEOTIDE SEQUENCE [LARGE SCALE GENOMIC DNA]</scope>
    <source>
        <strain evidence="2 3">BR3299</strain>
    </source>
</reference>
<keyword evidence="1" id="KW-0732">Signal</keyword>
<feature type="chain" id="PRO_5002593035" description="Energy transducer TonB" evidence="1">
    <location>
        <begin position="23"/>
        <end position="117"/>
    </location>
</feature>
<dbReference type="STRING" id="1225564.AA309_04225"/>
<dbReference type="RefSeq" id="WP_047187732.1">
    <property type="nucleotide sequence ID" value="NZ_LCYG01000014.1"/>
</dbReference>
<gene>
    <name evidence="2" type="ORF">AA309_04225</name>
</gene>
<name>A0A0H1RHA2_9HYPH</name>
<feature type="signal peptide" evidence="1">
    <location>
        <begin position="1"/>
        <end position="22"/>
    </location>
</feature>
<dbReference type="Gene3D" id="3.30.1150.10">
    <property type="match status" value="1"/>
</dbReference>
<evidence type="ECO:0000256" key="1">
    <source>
        <dbReference type="SAM" id="SignalP"/>
    </source>
</evidence>
<keyword evidence="3" id="KW-1185">Reference proteome</keyword>
<dbReference type="AlphaFoldDB" id="A0A0H1RHA2"/>
<dbReference type="Proteomes" id="UP000035489">
    <property type="component" value="Unassembled WGS sequence"/>
</dbReference>
<dbReference type="EMBL" id="LCYG01000014">
    <property type="protein sequence ID" value="KLK94439.1"/>
    <property type="molecule type" value="Genomic_DNA"/>
</dbReference>
<protein>
    <recommendedName>
        <fullName evidence="4">Energy transducer TonB</fullName>
    </recommendedName>
</protein>
<sequence length="117" mass="12745">MKRLLSILVLGIAAGLSGCVTASDPRANLKALFHDQVKACYKLPAEGVGPESVVVDVHLKPDGTLERPPEIKQGSVNSPVAQAALRAVKECTPFRVPAEIAPRYEEWRVMHITFRTD</sequence>
<comment type="caution">
    <text evidence="2">The sequence shown here is derived from an EMBL/GenBank/DDBJ whole genome shotgun (WGS) entry which is preliminary data.</text>
</comment>
<evidence type="ECO:0008006" key="4">
    <source>
        <dbReference type="Google" id="ProtNLM"/>
    </source>
</evidence>
<accession>A0A0H1RHA2</accession>
<evidence type="ECO:0000313" key="3">
    <source>
        <dbReference type="Proteomes" id="UP000035489"/>
    </source>
</evidence>